<dbReference type="RefSeq" id="WP_069440406.1">
    <property type="nucleotide sequence ID" value="NZ_LPWF01000002.1"/>
</dbReference>
<dbReference type="AlphaFoldDB" id="A0A1E3W896"/>
<evidence type="ECO:0000256" key="4">
    <source>
        <dbReference type="ARBA" id="ARBA00023136"/>
    </source>
</evidence>
<accession>A0A1E3W896</accession>
<comment type="subcellular location">
    <subcellularLocation>
        <location evidence="1">Membrane</location>
    </subcellularLocation>
</comment>
<dbReference type="InterPro" id="IPR011990">
    <property type="entry name" value="TPR-like_helical_dom_sf"/>
</dbReference>
<evidence type="ECO:0000259" key="7">
    <source>
        <dbReference type="Pfam" id="PF07219"/>
    </source>
</evidence>
<dbReference type="EMBL" id="LPWF01000002">
    <property type="protein sequence ID" value="ODS02001.1"/>
    <property type="molecule type" value="Genomic_DNA"/>
</dbReference>
<dbReference type="InterPro" id="IPR010817">
    <property type="entry name" value="HemY_N"/>
</dbReference>
<dbReference type="InterPro" id="IPR016982">
    <property type="entry name" value="Mms48"/>
</dbReference>
<evidence type="ECO:0000256" key="5">
    <source>
        <dbReference type="SAM" id="MobiDB-lite"/>
    </source>
</evidence>
<name>A0A1E3W896_9HYPH</name>
<dbReference type="Gene3D" id="1.25.40.10">
    <property type="entry name" value="Tetratricopeptide repeat domain"/>
    <property type="match status" value="1"/>
</dbReference>
<feature type="transmembrane region" description="Helical" evidence="6">
    <location>
        <begin position="37"/>
        <end position="62"/>
    </location>
</feature>
<evidence type="ECO:0000256" key="2">
    <source>
        <dbReference type="ARBA" id="ARBA00022692"/>
    </source>
</evidence>
<evidence type="ECO:0000313" key="9">
    <source>
        <dbReference type="Proteomes" id="UP000094472"/>
    </source>
</evidence>
<keyword evidence="9" id="KW-1185">Reference proteome</keyword>
<reference evidence="8 9" key="1">
    <citation type="journal article" date="2016" name="Environ. Microbiol.">
        <title>New Methyloceanibacter diversity from North Sea sediments includes methanotroph containing solely the soluble methane monooxygenase.</title>
        <authorList>
            <person name="Vekeman B."/>
            <person name="Kerckhof F.M."/>
            <person name="Cremers G."/>
            <person name="de Vos P."/>
            <person name="Vandamme P."/>
            <person name="Boon N."/>
            <person name="Op den Camp H.J."/>
            <person name="Heylen K."/>
        </authorList>
    </citation>
    <scope>NUCLEOTIDE SEQUENCE [LARGE SCALE GENOMIC DNA]</scope>
    <source>
        <strain evidence="8 9">R-67175</strain>
    </source>
</reference>
<feature type="compositionally biased region" description="Low complexity" evidence="5">
    <location>
        <begin position="459"/>
        <end position="474"/>
    </location>
</feature>
<sequence length="558" mass="60410">MTRILFFILFIVAVALGLAWLADRPGTVTIEWLGYQIQASAFVASIAVVALVAFVILAFAVLRYVWTRPAAMAAYVKEKRRQQGHEALSRGLLAIGVGDRALAQRYAGIAGRNLPREPLTALLKAQAAQLKGDKAAARRAFEKMLDQPETQLLGVRGLFLEAQRSNDVDAARTLAEEAVHRDPKLAWGVNALFDIQARAGDWDGALNTLAIARQNGHVQTDIANRRRAVLLTAEAREAEAFNPDKALTLANEALRLAPSLVPAAELAGRIFASKGEARAASRQITRTWKLSPHPDLAVAYAFAKPGLSPRDRLKRVEYLAGLTPNDLEGAIAVANAAVEAHEWQVARDALAPYVEDRPSARICTLMARIEGGDGDKGREREWLGRAVRAPRDRAWIADGYVSDRWLPVSPVSAPSMPSSGRPRPTPSAAATRRCSRSIWSHRATRAPWSPSPRPEPEPESAAPPVVVDVTPVVTEARVDKPALKESATPKAEVKETAPSKDTAALKDEALPRDASAMAPKPAPSIFVPTRPPDDPGVSQPDPDESPTSLERLRAAQIR</sequence>
<dbReference type="Pfam" id="PF07219">
    <property type="entry name" value="HemY_N"/>
    <property type="match status" value="1"/>
</dbReference>
<dbReference type="PIRSF" id="PIRSF031802">
    <property type="entry name" value="UCP031802"/>
    <property type="match status" value="1"/>
</dbReference>
<keyword evidence="3 6" id="KW-1133">Transmembrane helix</keyword>
<dbReference type="OrthoDB" id="9798343at2"/>
<dbReference type="GO" id="GO:0016020">
    <property type="term" value="C:membrane"/>
    <property type="evidence" value="ECO:0007669"/>
    <property type="project" value="UniProtKB-SubCell"/>
</dbReference>
<organism evidence="8 9">
    <name type="scientific">Methyloceanibacter superfactus</name>
    <dbReference type="NCBI Taxonomy" id="1774969"/>
    <lineage>
        <taxon>Bacteria</taxon>
        <taxon>Pseudomonadati</taxon>
        <taxon>Pseudomonadota</taxon>
        <taxon>Alphaproteobacteria</taxon>
        <taxon>Hyphomicrobiales</taxon>
        <taxon>Hyphomicrobiaceae</taxon>
        <taxon>Methyloceanibacter</taxon>
    </lineage>
</organism>
<evidence type="ECO:0000256" key="3">
    <source>
        <dbReference type="ARBA" id="ARBA00022989"/>
    </source>
</evidence>
<feature type="domain" description="HemY N-terminal" evidence="7">
    <location>
        <begin position="26"/>
        <end position="132"/>
    </location>
</feature>
<dbReference type="STRING" id="1774969.AUC69_00450"/>
<feature type="compositionally biased region" description="Low complexity" evidence="5">
    <location>
        <begin position="410"/>
        <end position="419"/>
    </location>
</feature>
<gene>
    <name evidence="8" type="ORF">AUC69_00450</name>
</gene>
<evidence type="ECO:0000313" key="8">
    <source>
        <dbReference type="EMBL" id="ODS02001.1"/>
    </source>
</evidence>
<keyword evidence="4 6" id="KW-0472">Membrane</keyword>
<comment type="caution">
    <text evidence="8">The sequence shown here is derived from an EMBL/GenBank/DDBJ whole genome shotgun (WGS) entry which is preliminary data.</text>
</comment>
<feature type="region of interest" description="Disordered" evidence="5">
    <location>
        <begin position="410"/>
        <end position="558"/>
    </location>
</feature>
<dbReference type="SUPFAM" id="SSF48452">
    <property type="entry name" value="TPR-like"/>
    <property type="match status" value="1"/>
</dbReference>
<dbReference type="Proteomes" id="UP000094472">
    <property type="component" value="Unassembled WGS sequence"/>
</dbReference>
<feature type="compositionally biased region" description="Basic and acidic residues" evidence="5">
    <location>
        <begin position="491"/>
        <end position="511"/>
    </location>
</feature>
<protein>
    <recommendedName>
        <fullName evidence="7">HemY N-terminal domain-containing protein</fullName>
    </recommendedName>
</protein>
<proteinExistence type="predicted"/>
<evidence type="ECO:0000256" key="6">
    <source>
        <dbReference type="SAM" id="Phobius"/>
    </source>
</evidence>
<keyword evidence="2 6" id="KW-0812">Transmembrane</keyword>
<evidence type="ECO:0000256" key="1">
    <source>
        <dbReference type="ARBA" id="ARBA00004370"/>
    </source>
</evidence>